<keyword evidence="1" id="KW-0472">Membrane</keyword>
<dbReference type="AlphaFoldDB" id="A0A840SJC3"/>
<dbReference type="EMBL" id="JACHFM010000003">
    <property type="protein sequence ID" value="MBB5223199.1"/>
    <property type="molecule type" value="Genomic_DNA"/>
</dbReference>
<dbReference type="RefSeq" id="WP_184151605.1">
    <property type="nucleotide sequence ID" value="NZ_JACHFM010000003.1"/>
</dbReference>
<keyword evidence="1" id="KW-0812">Transmembrane</keyword>
<feature type="transmembrane region" description="Helical" evidence="1">
    <location>
        <begin position="12"/>
        <end position="33"/>
    </location>
</feature>
<sequence>MAVTLRPNRSLTPAVGTGLMALLAAGLAAPLIGLAGTKVAWGMLPFLIAAFAALYAALRRNQQDGRLSEELKLWSDLITVVRREPRGQILSWHANPFWVRVRLDPDARLENYLTLQGNGREIELGAFLSPWERESLYRDLMDALAGMRTARN</sequence>
<evidence type="ECO:0000313" key="2">
    <source>
        <dbReference type="EMBL" id="MBB5223199.1"/>
    </source>
</evidence>
<keyword evidence="1" id="KW-1133">Transmembrane helix</keyword>
<keyword evidence="3" id="KW-1185">Reference proteome</keyword>
<evidence type="ECO:0000256" key="1">
    <source>
        <dbReference type="SAM" id="Phobius"/>
    </source>
</evidence>
<accession>A0A840SJC3</accession>
<comment type="caution">
    <text evidence="2">The sequence shown here is derived from an EMBL/GenBank/DDBJ whole genome shotgun (WGS) entry which is preliminary data.</text>
</comment>
<dbReference type="InterPro" id="IPR019253">
    <property type="entry name" value="DUF2244_TM"/>
</dbReference>
<evidence type="ECO:0000313" key="3">
    <source>
        <dbReference type="Proteomes" id="UP000549457"/>
    </source>
</evidence>
<feature type="transmembrane region" description="Helical" evidence="1">
    <location>
        <begin position="39"/>
        <end position="58"/>
    </location>
</feature>
<proteinExistence type="predicted"/>
<organism evidence="2 3">
    <name type="scientific">Amaricoccus macauensis</name>
    <dbReference type="NCBI Taxonomy" id="57001"/>
    <lineage>
        <taxon>Bacteria</taxon>
        <taxon>Pseudomonadati</taxon>
        <taxon>Pseudomonadota</taxon>
        <taxon>Alphaproteobacteria</taxon>
        <taxon>Rhodobacterales</taxon>
        <taxon>Paracoccaceae</taxon>
        <taxon>Amaricoccus</taxon>
    </lineage>
</organism>
<protein>
    <submittedName>
        <fullName evidence="2">Putative membrane protein</fullName>
    </submittedName>
</protein>
<reference evidence="2 3" key="1">
    <citation type="submission" date="2020-08" db="EMBL/GenBank/DDBJ databases">
        <title>Genomic Encyclopedia of Type Strains, Phase IV (KMG-IV): sequencing the most valuable type-strain genomes for metagenomic binning, comparative biology and taxonomic classification.</title>
        <authorList>
            <person name="Goeker M."/>
        </authorList>
    </citation>
    <scope>NUCLEOTIDE SEQUENCE [LARGE SCALE GENOMIC DNA]</scope>
    <source>
        <strain evidence="2 3">DSM 101730</strain>
    </source>
</reference>
<dbReference type="Proteomes" id="UP000549457">
    <property type="component" value="Unassembled WGS sequence"/>
</dbReference>
<dbReference type="Pfam" id="PF10003">
    <property type="entry name" value="DUF2244"/>
    <property type="match status" value="1"/>
</dbReference>
<name>A0A840SJC3_9RHOB</name>
<gene>
    <name evidence="2" type="ORF">HNP73_003146</name>
</gene>